<dbReference type="KEGG" id="fms:M1R53_06050"/>
<feature type="domain" description="Mur ligase C-terminal" evidence="11">
    <location>
        <begin position="322"/>
        <end position="445"/>
    </location>
</feature>
<evidence type="ECO:0000259" key="11">
    <source>
        <dbReference type="Pfam" id="PF02875"/>
    </source>
</evidence>
<dbReference type="InterPro" id="IPR035911">
    <property type="entry name" value="MurE/MurF_N"/>
</dbReference>
<sequence length="474" mass="53937">MLLKDILLGICDYTGDESIEDIIYNSKYAQKGTLFVALRGALSDGHKYIKDAYEKGVRVFVVEDDSMAHAYIDATFIKVNDTRKALATISRNFFNKPDEDIKMIAITGTKGKTTTANIIYEALKKMGAKPGIIGTNGVFYADKEEAVDNTTPESYEVYRILNNMRKEKITHCVLEASSIGLKMKRLYGINFDIGLFTNISHDHIGGIEHPDFDDYFHSKMLLKDISKKFIYNKDDEKLRETIKNGINFSINEESDYKAENIVISDDIFKIQSDFDINGKVFEVKSISKYDIYNYLAAISVLKEIGYDWSEIIDAVKNISIRGRFEEINVNDRLYIIDYAHNYISLKSILETLKHFKKNKIITVFGSVGGRSEKRREELAEVSDELADISIVTSDNPNFEDPAKICNEIASFIKGIHYTEPDREKAIELSYELSDKNDIIVVAGKGHETYQLIKGEKVHYSDKECILKLKEAHDA</sequence>
<evidence type="ECO:0000256" key="9">
    <source>
        <dbReference type="RuleBase" id="RU004135"/>
    </source>
</evidence>
<dbReference type="InterPro" id="IPR036565">
    <property type="entry name" value="Mur-like_cat_sf"/>
</dbReference>
<dbReference type="InterPro" id="IPR000713">
    <property type="entry name" value="Mur_ligase_N"/>
</dbReference>
<dbReference type="Proteomes" id="UP000831151">
    <property type="component" value="Chromosome"/>
</dbReference>
<dbReference type="SUPFAM" id="SSF63418">
    <property type="entry name" value="MurE/MurF N-terminal domain"/>
    <property type="match status" value="1"/>
</dbReference>
<evidence type="ECO:0000259" key="10">
    <source>
        <dbReference type="Pfam" id="PF01225"/>
    </source>
</evidence>
<comment type="similarity">
    <text evidence="2 8">Belongs to the MurCDEF family. MurE subfamily.</text>
</comment>
<evidence type="ECO:0000256" key="2">
    <source>
        <dbReference type="ARBA" id="ARBA00005898"/>
    </source>
</evidence>
<feature type="binding site" evidence="8">
    <location>
        <position position="185"/>
    </location>
    <ligand>
        <name>UDP-N-acetyl-alpha-D-muramoyl-L-alanyl-D-glutamate</name>
        <dbReference type="ChEBI" id="CHEBI:83900"/>
    </ligand>
</feature>
<evidence type="ECO:0000313" key="14">
    <source>
        <dbReference type="Proteomes" id="UP000831151"/>
    </source>
</evidence>
<comment type="cofactor">
    <cofactor evidence="8">
        <name>Mg(2+)</name>
        <dbReference type="ChEBI" id="CHEBI:18420"/>
    </cofactor>
</comment>
<dbReference type="GO" id="GO:0009252">
    <property type="term" value="P:peptidoglycan biosynthetic process"/>
    <property type="evidence" value="ECO:0007669"/>
    <property type="project" value="UniProtKB-UniRule"/>
</dbReference>
<dbReference type="Pfam" id="PF02875">
    <property type="entry name" value="Mur_ligase_C"/>
    <property type="match status" value="1"/>
</dbReference>
<dbReference type="InterPro" id="IPR013221">
    <property type="entry name" value="Mur_ligase_cen"/>
</dbReference>
<keyword evidence="14" id="KW-1185">Reference proteome</keyword>
<dbReference type="GO" id="GO:0047482">
    <property type="term" value="F:UDP-N-acetylmuramoyl-L-alanyl-D-glutamate-L-lysine ligase activity"/>
    <property type="evidence" value="ECO:0007669"/>
    <property type="project" value="UniProtKB-UniRule"/>
</dbReference>
<dbReference type="HAMAP" id="MF_00208">
    <property type="entry name" value="MurE"/>
    <property type="match status" value="1"/>
</dbReference>
<dbReference type="SUPFAM" id="SSF53244">
    <property type="entry name" value="MurD-like peptide ligases, peptide-binding domain"/>
    <property type="match status" value="1"/>
</dbReference>
<comment type="catalytic activity">
    <reaction evidence="8">
        <text>UDP-N-acetyl-alpha-D-muramoyl-L-alanyl-D-glutamate + L-lysine + ATP = UDP-N-acetyl-alpha-D-muramoyl-L-alanyl-gamma-D-glutamyl-L-lysine + ADP + phosphate + H(+)</text>
        <dbReference type="Rhea" id="RHEA:17969"/>
        <dbReference type="ChEBI" id="CHEBI:15378"/>
        <dbReference type="ChEBI" id="CHEBI:30616"/>
        <dbReference type="ChEBI" id="CHEBI:32551"/>
        <dbReference type="ChEBI" id="CHEBI:43474"/>
        <dbReference type="ChEBI" id="CHEBI:83900"/>
        <dbReference type="ChEBI" id="CHEBI:83903"/>
        <dbReference type="ChEBI" id="CHEBI:456216"/>
        <dbReference type="EC" id="6.3.2.7"/>
    </reaction>
</comment>
<comment type="PTM">
    <text evidence="8">Carboxylation is probably crucial for Mg(2+) binding and, consequently, for the gamma-phosphate positioning of ATP.</text>
</comment>
<evidence type="ECO:0000256" key="3">
    <source>
        <dbReference type="ARBA" id="ARBA00022618"/>
    </source>
</evidence>
<dbReference type="NCBIfam" id="TIGR01085">
    <property type="entry name" value="murE"/>
    <property type="match status" value="1"/>
</dbReference>
<name>A0A9E7IWX8_9FIRM</name>
<dbReference type="Gene3D" id="3.40.1190.10">
    <property type="entry name" value="Mur-like, catalytic domain"/>
    <property type="match status" value="1"/>
</dbReference>
<dbReference type="EC" id="6.3.2.7" evidence="8"/>
<dbReference type="EMBL" id="CP096649">
    <property type="protein sequence ID" value="UQK58796.1"/>
    <property type="molecule type" value="Genomic_DNA"/>
</dbReference>
<dbReference type="Pfam" id="PF08245">
    <property type="entry name" value="Mur_ligase_M"/>
    <property type="match status" value="1"/>
</dbReference>
<dbReference type="GO" id="GO:0008360">
    <property type="term" value="P:regulation of cell shape"/>
    <property type="evidence" value="ECO:0007669"/>
    <property type="project" value="UniProtKB-KW"/>
</dbReference>
<protein>
    <recommendedName>
        <fullName evidence="8">UDP-N-acetylmuramoyl-L-alanyl-D-glutamate--L-lysine ligase</fullName>
        <ecNumber evidence="8">6.3.2.7</ecNumber>
    </recommendedName>
    <alternativeName>
        <fullName evidence="8">L-lysine-adding enzyme</fullName>
    </alternativeName>
    <alternativeName>
        <fullName evidence="8">UDP-MurNAc-L-Ala-D-Glu:L-Lys ligase</fullName>
    </alternativeName>
    <alternativeName>
        <fullName evidence="8">UDP-MurNAc-tripeptide synthetase</fullName>
    </alternativeName>
    <alternativeName>
        <fullName evidence="8">UDP-N-acetylmuramyl-tripeptide synthetase</fullName>
    </alternativeName>
</protein>
<organism evidence="13 14">
    <name type="scientific">Fenollaria massiliensis</name>
    <dbReference type="NCBI Taxonomy" id="938288"/>
    <lineage>
        <taxon>Bacteria</taxon>
        <taxon>Bacillati</taxon>
        <taxon>Bacillota</taxon>
        <taxon>Clostridia</taxon>
        <taxon>Eubacteriales</taxon>
        <taxon>Fenollaria</taxon>
    </lineage>
</organism>
<dbReference type="AlphaFoldDB" id="A0A9E7IWX8"/>
<keyword evidence="8" id="KW-0067">ATP-binding</keyword>
<keyword evidence="8" id="KW-0460">Magnesium</keyword>
<keyword evidence="4 8" id="KW-0133">Cell shape</keyword>
<keyword evidence="3 8" id="KW-0132">Cell division</keyword>
<dbReference type="GO" id="GO:0005524">
    <property type="term" value="F:ATP binding"/>
    <property type="evidence" value="ECO:0007669"/>
    <property type="project" value="UniProtKB-UniRule"/>
</dbReference>
<dbReference type="PANTHER" id="PTHR23135:SF4">
    <property type="entry name" value="UDP-N-ACETYLMURAMOYL-L-ALANYL-D-GLUTAMATE--2,6-DIAMINOPIMELATE LIGASE MURE HOMOLOG, CHLOROPLASTIC"/>
    <property type="match status" value="1"/>
</dbReference>
<keyword evidence="8" id="KW-0547">Nucleotide-binding</keyword>
<dbReference type="GO" id="GO:0051301">
    <property type="term" value="P:cell division"/>
    <property type="evidence" value="ECO:0007669"/>
    <property type="project" value="UniProtKB-KW"/>
</dbReference>
<feature type="short sequence motif" description="L-lysine recognition motif" evidence="8">
    <location>
        <begin position="394"/>
        <end position="397"/>
    </location>
</feature>
<feature type="binding site" evidence="8">
    <location>
        <position position="149"/>
    </location>
    <ligand>
        <name>UDP-N-acetyl-alpha-D-muramoyl-L-alanyl-D-glutamate</name>
        <dbReference type="ChEBI" id="CHEBI:83900"/>
    </ligand>
</feature>
<evidence type="ECO:0000256" key="7">
    <source>
        <dbReference type="ARBA" id="ARBA00023316"/>
    </source>
</evidence>
<feature type="domain" description="Mur ligase central" evidence="12">
    <location>
        <begin position="106"/>
        <end position="300"/>
    </location>
</feature>
<evidence type="ECO:0000259" key="12">
    <source>
        <dbReference type="Pfam" id="PF08245"/>
    </source>
</evidence>
<gene>
    <name evidence="8" type="primary">murE</name>
    <name evidence="13" type="ORF">M1R53_06050</name>
</gene>
<comment type="function">
    <text evidence="8">Catalyzes the addition of L-lysine to the nucleotide precursor UDP-N-acetylmuramoyl-L-alanyl-D-glutamate (UMAG) in the biosynthesis of bacterial cell-wall peptidoglycan.</text>
</comment>
<comment type="pathway">
    <text evidence="1 8 9">Cell wall biogenesis; peptidoglycan biosynthesis.</text>
</comment>
<accession>A0A9E7IWX8</accession>
<feature type="modified residue" description="N6-carboxylysine" evidence="8">
    <location>
        <position position="219"/>
    </location>
</feature>
<feature type="domain" description="Mur ligase N-terminal catalytic" evidence="10">
    <location>
        <begin position="22"/>
        <end position="93"/>
    </location>
</feature>
<dbReference type="NCBIfam" id="NF001126">
    <property type="entry name" value="PRK00139.1-4"/>
    <property type="match status" value="1"/>
</dbReference>
<dbReference type="InterPro" id="IPR036615">
    <property type="entry name" value="Mur_ligase_C_dom_sf"/>
</dbReference>
<keyword evidence="6 8" id="KW-0131">Cell cycle</keyword>
<evidence type="ECO:0000256" key="6">
    <source>
        <dbReference type="ARBA" id="ARBA00023306"/>
    </source>
</evidence>
<reference evidence="13" key="1">
    <citation type="submission" date="2022-04" db="EMBL/GenBank/DDBJ databases">
        <title>Complete genome sequences of Ezakiella coagulans and Fenollaria massiliensis.</title>
        <authorList>
            <person name="France M.T."/>
            <person name="Clifford J."/>
            <person name="Narina S."/>
            <person name="Rutt L."/>
            <person name="Ravel J."/>
        </authorList>
    </citation>
    <scope>NUCLEOTIDE SEQUENCE</scope>
    <source>
        <strain evidence="13">C0061C2</strain>
    </source>
</reference>
<keyword evidence="8 13" id="KW-0436">Ligase</keyword>
<dbReference type="PANTHER" id="PTHR23135">
    <property type="entry name" value="MUR LIGASE FAMILY MEMBER"/>
    <property type="match status" value="1"/>
</dbReference>
<dbReference type="GO" id="GO:0071555">
    <property type="term" value="P:cell wall organization"/>
    <property type="evidence" value="ECO:0007669"/>
    <property type="project" value="UniProtKB-KW"/>
</dbReference>
<keyword evidence="5 8" id="KW-0573">Peptidoglycan synthesis</keyword>
<comment type="caution">
    <text evidence="8">Lacks conserved residue(s) required for the propagation of feature annotation.</text>
</comment>
<dbReference type="Pfam" id="PF01225">
    <property type="entry name" value="Mur_ligase"/>
    <property type="match status" value="1"/>
</dbReference>
<evidence type="ECO:0000313" key="13">
    <source>
        <dbReference type="EMBL" id="UQK58796.1"/>
    </source>
</evidence>
<feature type="binding site" evidence="8">
    <location>
        <position position="26"/>
    </location>
    <ligand>
        <name>UDP-N-acetyl-alpha-D-muramoyl-L-alanyl-D-glutamate</name>
        <dbReference type="ChEBI" id="CHEBI:83900"/>
    </ligand>
</feature>
<evidence type="ECO:0000256" key="8">
    <source>
        <dbReference type="HAMAP-Rule" id="MF_00208"/>
    </source>
</evidence>
<feature type="binding site" evidence="8">
    <location>
        <begin position="108"/>
        <end position="114"/>
    </location>
    <ligand>
        <name>ATP</name>
        <dbReference type="ChEBI" id="CHEBI:30616"/>
    </ligand>
</feature>
<comment type="subcellular location">
    <subcellularLocation>
        <location evidence="8 9">Cytoplasm</location>
    </subcellularLocation>
</comment>
<keyword evidence="8" id="KW-0963">Cytoplasm</keyword>
<dbReference type="InterPro" id="IPR005761">
    <property type="entry name" value="UDP-N-AcMur-Glu-dNH2Pim_ligase"/>
</dbReference>
<evidence type="ECO:0000256" key="5">
    <source>
        <dbReference type="ARBA" id="ARBA00022984"/>
    </source>
</evidence>
<dbReference type="GO" id="GO:0005737">
    <property type="term" value="C:cytoplasm"/>
    <property type="evidence" value="ECO:0007669"/>
    <property type="project" value="UniProtKB-SubCell"/>
</dbReference>
<evidence type="ECO:0000256" key="1">
    <source>
        <dbReference type="ARBA" id="ARBA00004752"/>
    </source>
</evidence>
<dbReference type="InterPro" id="IPR004101">
    <property type="entry name" value="Mur_ligase_C"/>
</dbReference>
<dbReference type="RefSeq" id="WP_249242360.1">
    <property type="nucleotide sequence ID" value="NZ_CP096649.1"/>
</dbReference>
<keyword evidence="7 8" id="KW-0961">Cell wall biogenesis/degradation</keyword>
<evidence type="ECO:0000256" key="4">
    <source>
        <dbReference type="ARBA" id="ARBA00022960"/>
    </source>
</evidence>
<dbReference type="SUPFAM" id="SSF53623">
    <property type="entry name" value="MurD-like peptide ligases, catalytic domain"/>
    <property type="match status" value="1"/>
</dbReference>
<feature type="binding site" evidence="8">
    <location>
        <position position="177"/>
    </location>
    <ligand>
        <name>UDP-N-acetyl-alpha-D-muramoyl-L-alanyl-D-glutamate</name>
        <dbReference type="ChEBI" id="CHEBI:83900"/>
    </ligand>
</feature>
<proteinExistence type="inferred from homology"/>
<dbReference type="Gene3D" id="3.90.190.20">
    <property type="entry name" value="Mur ligase, C-terminal domain"/>
    <property type="match status" value="1"/>
</dbReference>
<feature type="binding site" evidence="8">
    <location>
        <begin position="150"/>
        <end position="151"/>
    </location>
    <ligand>
        <name>UDP-N-acetyl-alpha-D-muramoyl-L-alanyl-D-glutamate</name>
        <dbReference type="ChEBI" id="CHEBI:83900"/>
    </ligand>
</feature>
<dbReference type="Gene3D" id="3.40.1390.10">
    <property type="entry name" value="MurE/MurF, N-terminal domain"/>
    <property type="match status" value="1"/>
</dbReference>
<dbReference type="GO" id="GO:0000287">
    <property type="term" value="F:magnesium ion binding"/>
    <property type="evidence" value="ECO:0007669"/>
    <property type="project" value="UniProtKB-UniRule"/>
</dbReference>